<name>A0A6I4M2P7_9SPHN</name>
<keyword evidence="1" id="KW-0472">Membrane</keyword>
<proteinExistence type="predicted"/>
<evidence type="ECO:0000256" key="1">
    <source>
        <dbReference type="ARBA" id="ARBA00022452"/>
    </source>
</evidence>
<evidence type="ECO:0000313" key="6">
    <source>
        <dbReference type="EMBL" id="MVZ96575.1"/>
    </source>
</evidence>
<dbReference type="GO" id="GO:0046819">
    <property type="term" value="P:protein secretion by the type V secretion system"/>
    <property type="evidence" value="ECO:0007669"/>
    <property type="project" value="TreeGrafter"/>
</dbReference>
<evidence type="ECO:0000259" key="4">
    <source>
        <dbReference type="Pfam" id="PF03865"/>
    </source>
</evidence>
<keyword evidence="3" id="KW-0998">Cell outer membrane</keyword>
<dbReference type="Gene3D" id="2.40.160.50">
    <property type="entry name" value="membrane protein fhac: a member of the omp85/tpsb transporter family"/>
    <property type="match status" value="1"/>
</dbReference>
<keyword evidence="1" id="KW-1134">Transmembrane beta strand</keyword>
<feature type="domain" description="Polypeptide-transport-associated ShlB-type" evidence="5">
    <location>
        <begin position="27"/>
        <end position="104"/>
    </location>
</feature>
<dbReference type="Pfam" id="PF08479">
    <property type="entry name" value="POTRA_2"/>
    <property type="match status" value="1"/>
</dbReference>
<keyword evidence="2" id="KW-0812">Transmembrane</keyword>
<dbReference type="OrthoDB" id="7439045at2"/>
<comment type="caution">
    <text evidence="6">The sequence shown here is derived from an EMBL/GenBank/DDBJ whole genome shotgun (WGS) entry which is preliminary data.</text>
</comment>
<dbReference type="Pfam" id="PF03865">
    <property type="entry name" value="ShlB"/>
    <property type="match status" value="1"/>
</dbReference>
<organism evidence="6 7">
    <name type="scientific">Sphingorhabdus profundilacus</name>
    <dbReference type="NCBI Taxonomy" id="2509718"/>
    <lineage>
        <taxon>Bacteria</taxon>
        <taxon>Pseudomonadati</taxon>
        <taxon>Pseudomonadota</taxon>
        <taxon>Alphaproteobacteria</taxon>
        <taxon>Sphingomonadales</taxon>
        <taxon>Sphingomonadaceae</taxon>
        <taxon>Sphingorhabdus</taxon>
    </lineage>
</organism>
<dbReference type="InterPro" id="IPR005565">
    <property type="entry name" value="Hemolysn_activator_HlyB_C"/>
</dbReference>
<dbReference type="InterPro" id="IPR051544">
    <property type="entry name" value="TPS_OM_transporter"/>
</dbReference>
<dbReference type="AlphaFoldDB" id="A0A6I4M2P7"/>
<gene>
    <name evidence="6" type="ORF">EUU23_02505</name>
</gene>
<accession>A0A6I4M2P7</accession>
<dbReference type="Proteomes" id="UP000471147">
    <property type="component" value="Unassembled WGS sequence"/>
</dbReference>
<dbReference type="PANTHER" id="PTHR34597:SF6">
    <property type="entry name" value="BLR6126 PROTEIN"/>
    <property type="match status" value="1"/>
</dbReference>
<dbReference type="GO" id="GO:0098046">
    <property type="term" value="C:type V protein secretion system complex"/>
    <property type="evidence" value="ECO:0007669"/>
    <property type="project" value="TreeGrafter"/>
</dbReference>
<evidence type="ECO:0000313" key="7">
    <source>
        <dbReference type="Proteomes" id="UP000471147"/>
    </source>
</evidence>
<dbReference type="InterPro" id="IPR013686">
    <property type="entry name" value="Polypept-transport_assoc_ShlB"/>
</dbReference>
<dbReference type="Gene3D" id="3.10.20.310">
    <property type="entry name" value="membrane protein fhac"/>
    <property type="match status" value="1"/>
</dbReference>
<sequence length="533" mass="57580">MVAVPAMAYAQAQGGENTQVVAPPESFMINAIDVVGVTRLSQGDIERTIYPFLGPGKTPADVELARKAIQDAYAKLGYEAIVVEVPPQPQEDFARGLVQIRVGEAPVANVKVSGSKHHSALVLLGQLPSVRSGQPLNFKDLQRELAAANRFPDREVTPSFDAGEVPGTIDVDLKVRGDFPLHASFDLNNDNSPNTAPLRLTGIARYTNLWQQGHTITAGFAIAPERLSDNAAIFGSYSAPLIGTPWTLILSGYKSNSNIASLGGTNVLGNGYQVGMQAIYRLPFDRDYHAFRVGVDYKDFKQDIGLRGTTISNSPISYVPLTLGYNSSISREKAALDLSISSTLGLRVVKRVTCFDPTAAICLPENQFTNREVDSTENFAHVNVDLTYTASFSGDWVTEAKFSGQYADSHLVSNEQFSIGGLSTVRGYYQSEAVGDRGIAGSVEFRAPSLATYLGTFVDELRFFSFMESGIVSVIDPLPDARSVFRIGSFGGGLRIKILGRFTGEVMVGVPVASTDETQKGDPRYTFAVKGEF</sequence>
<evidence type="ECO:0000259" key="5">
    <source>
        <dbReference type="Pfam" id="PF08479"/>
    </source>
</evidence>
<evidence type="ECO:0000256" key="3">
    <source>
        <dbReference type="ARBA" id="ARBA00023237"/>
    </source>
</evidence>
<reference evidence="6 7" key="1">
    <citation type="submission" date="2019-01" db="EMBL/GenBank/DDBJ databases">
        <title>Sphingorhabdus lacus sp.nov., isolated from an oligotrophic freshwater lake.</title>
        <authorList>
            <person name="Park M."/>
        </authorList>
    </citation>
    <scope>NUCLEOTIDE SEQUENCE [LARGE SCALE GENOMIC DNA]</scope>
    <source>
        <strain evidence="6 7">IMCC26285</strain>
    </source>
</reference>
<keyword evidence="7" id="KW-1185">Reference proteome</keyword>
<evidence type="ECO:0000256" key="2">
    <source>
        <dbReference type="ARBA" id="ARBA00022692"/>
    </source>
</evidence>
<feature type="domain" description="Haemolysin activator HlyB C-terminal" evidence="4">
    <location>
        <begin position="167"/>
        <end position="448"/>
    </location>
</feature>
<protein>
    <submittedName>
        <fullName evidence="6">ShlB/FhaC/HecB family hemolysin secretion/activation protein</fullName>
    </submittedName>
</protein>
<dbReference type="PANTHER" id="PTHR34597">
    <property type="entry name" value="SLR1661 PROTEIN"/>
    <property type="match status" value="1"/>
</dbReference>
<dbReference type="GO" id="GO:0008320">
    <property type="term" value="F:protein transmembrane transporter activity"/>
    <property type="evidence" value="ECO:0007669"/>
    <property type="project" value="TreeGrafter"/>
</dbReference>
<dbReference type="EMBL" id="SDWJ01000001">
    <property type="protein sequence ID" value="MVZ96575.1"/>
    <property type="molecule type" value="Genomic_DNA"/>
</dbReference>